<dbReference type="CDD" id="cd00082">
    <property type="entry name" value="HisKA"/>
    <property type="match status" value="1"/>
</dbReference>
<feature type="domain" description="Histidine kinase" evidence="12">
    <location>
        <begin position="395"/>
        <end position="616"/>
    </location>
</feature>
<dbReference type="GO" id="GO:0009927">
    <property type="term" value="F:histidine phosphotransfer kinase activity"/>
    <property type="evidence" value="ECO:0007669"/>
    <property type="project" value="TreeGrafter"/>
</dbReference>
<evidence type="ECO:0000256" key="5">
    <source>
        <dbReference type="ARBA" id="ARBA00022679"/>
    </source>
</evidence>
<dbReference type="SMART" id="SM00388">
    <property type="entry name" value="HisKA"/>
    <property type="match status" value="1"/>
</dbReference>
<keyword evidence="8" id="KW-0067">ATP-binding</keyword>
<dbReference type="EMBL" id="WESC01000004">
    <property type="protein sequence ID" value="KAB7741338.1"/>
    <property type="molecule type" value="Genomic_DNA"/>
</dbReference>
<protein>
    <recommendedName>
        <fullName evidence="3">histidine kinase</fullName>
        <ecNumber evidence="3">2.7.13.3</ecNumber>
    </recommendedName>
</protein>
<dbReference type="PROSITE" id="PS50109">
    <property type="entry name" value="HIS_KIN"/>
    <property type="match status" value="1"/>
</dbReference>
<keyword evidence="6" id="KW-0547">Nucleotide-binding</keyword>
<keyword evidence="10" id="KW-0472">Membrane</keyword>
<evidence type="ECO:0000256" key="1">
    <source>
        <dbReference type="ARBA" id="ARBA00000085"/>
    </source>
</evidence>
<keyword evidence="16" id="KW-1185">Reference proteome</keyword>
<dbReference type="Gene3D" id="2.10.70.100">
    <property type="match status" value="1"/>
</dbReference>
<accession>A0A6N6VNK6</accession>
<dbReference type="InterPro" id="IPR001610">
    <property type="entry name" value="PAC"/>
</dbReference>
<dbReference type="NCBIfam" id="TIGR00229">
    <property type="entry name" value="sensory_box"/>
    <property type="match status" value="2"/>
</dbReference>
<keyword evidence="4" id="KW-0597">Phosphoprotein</keyword>
<dbReference type="CDD" id="cd16922">
    <property type="entry name" value="HATPase_EvgS-ArcB-TorS-like"/>
    <property type="match status" value="1"/>
</dbReference>
<keyword evidence="5" id="KW-0808">Transferase</keyword>
<dbReference type="FunFam" id="1.10.287.130:FF:000038">
    <property type="entry name" value="Sensory transduction histidine kinase"/>
    <property type="match status" value="1"/>
</dbReference>
<feature type="domain" description="PAS" evidence="13">
    <location>
        <begin position="122"/>
        <end position="191"/>
    </location>
</feature>
<dbReference type="InterPro" id="IPR003594">
    <property type="entry name" value="HATPase_dom"/>
</dbReference>
<dbReference type="InterPro" id="IPR036097">
    <property type="entry name" value="HisK_dim/P_sf"/>
</dbReference>
<dbReference type="InterPro" id="IPR003661">
    <property type="entry name" value="HisK_dim/P_dom"/>
</dbReference>
<dbReference type="PANTHER" id="PTHR43047:SF72">
    <property type="entry name" value="OSMOSENSING HISTIDINE PROTEIN KINASE SLN1"/>
    <property type="match status" value="1"/>
</dbReference>
<dbReference type="PROSITE" id="PS50113">
    <property type="entry name" value="PAC"/>
    <property type="match status" value="1"/>
</dbReference>
<organism evidence="15 16">
    <name type="scientific">Parvibaculum sedimenti</name>
    <dbReference type="NCBI Taxonomy" id="2608632"/>
    <lineage>
        <taxon>Bacteria</taxon>
        <taxon>Pseudomonadati</taxon>
        <taxon>Pseudomonadota</taxon>
        <taxon>Alphaproteobacteria</taxon>
        <taxon>Hyphomicrobiales</taxon>
        <taxon>Parvibaculaceae</taxon>
        <taxon>Parvibaculum</taxon>
    </lineage>
</organism>
<dbReference type="Pfam" id="PF00512">
    <property type="entry name" value="HisKA"/>
    <property type="match status" value="1"/>
</dbReference>
<dbReference type="Gene3D" id="3.30.565.10">
    <property type="entry name" value="Histidine kinase-like ATPase, C-terminal domain"/>
    <property type="match status" value="1"/>
</dbReference>
<evidence type="ECO:0000259" key="13">
    <source>
        <dbReference type="PROSITE" id="PS50112"/>
    </source>
</evidence>
<gene>
    <name evidence="15" type="ORF">F2P47_06240</name>
</gene>
<dbReference type="InterPro" id="IPR005467">
    <property type="entry name" value="His_kinase_dom"/>
</dbReference>
<dbReference type="InterPro" id="IPR035965">
    <property type="entry name" value="PAS-like_dom_sf"/>
</dbReference>
<dbReference type="PRINTS" id="PR00344">
    <property type="entry name" value="BCTRLSENSOR"/>
</dbReference>
<dbReference type="SUPFAM" id="SSF55785">
    <property type="entry name" value="PYP-like sensor domain (PAS domain)"/>
    <property type="match status" value="2"/>
</dbReference>
<dbReference type="PROSITE" id="PS50112">
    <property type="entry name" value="PAS"/>
    <property type="match status" value="2"/>
</dbReference>
<dbReference type="Pfam" id="PF08447">
    <property type="entry name" value="PAS_3"/>
    <property type="match status" value="1"/>
</dbReference>
<keyword evidence="11" id="KW-0175">Coiled coil</keyword>
<evidence type="ECO:0000313" key="15">
    <source>
        <dbReference type="EMBL" id="KAB7741338.1"/>
    </source>
</evidence>
<dbReference type="InterPro" id="IPR000014">
    <property type="entry name" value="PAS"/>
</dbReference>
<dbReference type="SMART" id="SM00086">
    <property type="entry name" value="PAC"/>
    <property type="match status" value="2"/>
</dbReference>
<dbReference type="InterPro" id="IPR013655">
    <property type="entry name" value="PAS_fold_3"/>
</dbReference>
<evidence type="ECO:0000259" key="14">
    <source>
        <dbReference type="PROSITE" id="PS50113"/>
    </source>
</evidence>
<dbReference type="InterPro" id="IPR004358">
    <property type="entry name" value="Sig_transdc_His_kin-like_C"/>
</dbReference>
<dbReference type="Pfam" id="PF00989">
    <property type="entry name" value="PAS"/>
    <property type="match status" value="1"/>
</dbReference>
<dbReference type="RefSeq" id="WP_152215328.1">
    <property type="nucleotide sequence ID" value="NZ_JBAQYD010000265.1"/>
</dbReference>
<dbReference type="InterPro" id="IPR013767">
    <property type="entry name" value="PAS_fold"/>
</dbReference>
<comment type="subcellular location">
    <subcellularLocation>
        <location evidence="2">Membrane</location>
    </subcellularLocation>
</comment>
<dbReference type="GO" id="GO:0006355">
    <property type="term" value="P:regulation of DNA-templated transcription"/>
    <property type="evidence" value="ECO:0007669"/>
    <property type="project" value="InterPro"/>
</dbReference>
<dbReference type="EC" id="2.7.13.3" evidence="3"/>
<dbReference type="GO" id="GO:0005886">
    <property type="term" value="C:plasma membrane"/>
    <property type="evidence" value="ECO:0007669"/>
    <property type="project" value="TreeGrafter"/>
</dbReference>
<dbReference type="PANTHER" id="PTHR43047">
    <property type="entry name" value="TWO-COMPONENT HISTIDINE PROTEIN KINASE"/>
    <property type="match status" value="1"/>
</dbReference>
<evidence type="ECO:0000256" key="9">
    <source>
        <dbReference type="ARBA" id="ARBA00023012"/>
    </source>
</evidence>
<evidence type="ECO:0000256" key="6">
    <source>
        <dbReference type="ARBA" id="ARBA00022741"/>
    </source>
</evidence>
<dbReference type="SMART" id="SM00091">
    <property type="entry name" value="PAS"/>
    <property type="match status" value="2"/>
</dbReference>
<dbReference type="InterPro" id="IPR036890">
    <property type="entry name" value="HATPase_C_sf"/>
</dbReference>
<dbReference type="GO" id="GO:0005524">
    <property type="term" value="F:ATP binding"/>
    <property type="evidence" value="ECO:0007669"/>
    <property type="project" value="UniProtKB-KW"/>
</dbReference>
<evidence type="ECO:0000256" key="7">
    <source>
        <dbReference type="ARBA" id="ARBA00022777"/>
    </source>
</evidence>
<dbReference type="AlphaFoldDB" id="A0A6N6VNK6"/>
<dbReference type="InterPro" id="IPR000700">
    <property type="entry name" value="PAS-assoc_C"/>
</dbReference>
<evidence type="ECO:0000313" key="16">
    <source>
        <dbReference type="Proteomes" id="UP000468901"/>
    </source>
</evidence>
<keyword evidence="7" id="KW-0418">Kinase</keyword>
<reference evidence="15 16" key="1">
    <citation type="submission" date="2019-09" db="EMBL/GenBank/DDBJ databases">
        <title>Parvibaculum sedimenti sp. nov., isolated from sediment.</title>
        <authorList>
            <person name="Wang Y."/>
        </authorList>
    </citation>
    <scope>NUCLEOTIDE SEQUENCE [LARGE SCALE GENOMIC DNA]</scope>
    <source>
        <strain evidence="15 16">HXT-9</strain>
    </source>
</reference>
<feature type="coiled-coil region" evidence="11">
    <location>
        <begin position="368"/>
        <end position="395"/>
    </location>
</feature>
<evidence type="ECO:0000256" key="8">
    <source>
        <dbReference type="ARBA" id="ARBA00022840"/>
    </source>
</evidence>
<dbReference type="SUPFAM" id="SSF55874">
    <property type="entry name" value="ATPase domain of HSP90 chaperone/DNA topoisomerase II/histidine kinase"/>
    <property type="match status" value="1"/>
</dbReference>
<name>A0A6N6VNK6_9HYPH</name>
<dbReference type="Gene3D" id="3.30.450.20">
    <property type="entry name" value="PAS domain"/>
    <property type="match status" value="2"/>
</dbReference>
<dbReference type="GO" id="GO:0000155">
    <property type="term" value="F:phosphorelay sensor kinase activity"/>
    <property type="evidence" value="ECO:0007669"/>
    <property type="project" value="InterPro"/>
</dbReference>
<feature type="domain" description="PAC" evidence="14">
    <location>
        <begin position="200"/>
        <end position="250"/>
    </location>
</feature>
<comment type="caution">
    <text evidence="15">The sequence shown here is derived from an EMBL/GenBank/DDBJ whole genome shotgun (WGS) entry which is preliminary data.</text>
</comment>
<keyword evidence="9" id="KW-0902">Two-component regulatory system</keyword>
<evidence type="ECO:0000256" key="11">
    <source>
        <dbReference type="SAM" id="Coils"/>
    </source>
</evidence>
<dbReference type="CDD" id="cd00130">
    <property type="entry name" value="PAS"/>
    <property type="match status" value="2"/>
</dbReference>
<dbReference type="Gene3D" id="1.10.287.130">
    <property type="match status" value="1"/>
</dbReference>
<evidence type="ECO:0000256" key="4">
    <source>
        <dbReference type="ARBA" id="ARBA00022553"/>
    </source>
</evidence>
<dbReference type="Proteomes" id="UP000468901">
    <property type="component" value="Unassembled WGS sequence"/>
</dbReference>
<evidence type="ECO:0000256" key="10">
    <source>
        <dbReference type="ARBA" id="ARBA00023136"/>
    </source>
</evidence>
<dbReference type="SUPFAM" id="SSF47384">
    <property type="entry name" value="Homodimeric domain of signal transducing histidine kinase"/>
    <property type="match status" value="1"/>
</dbReference>
<dbReference type="Pfam" id="PF02518">
    <property type="entry name" value="HATPase_c"/>
    <property type="match status" value="1"/>
</dbReference>
<evidence type="ECO:0000259" key="12">
    <source>
        <dbReference type="PROSITE" id="PS50109"/>
    </source>
</evidence>
<comment type="catalytic activity">
    <reaction evidence="1">
        <text>ATP + protein L-histidine = ADP + protein N-phospho-L-histidine.</text>
        <dbReference type="EC" id="2.7.13.3"/>
    </reaction>
</comment>
<evidence type="ECO:0000256" key="2">
    <source>
        <dbReference type="ARBA" id="ARBA00004370"/>
    </source>
</evidence>
<sequence length="640" mass="70009">MSKLSNLGLLTPPVFVFDQIGGGLLSLSAGGEALLAALGLAPDDRPSLSQLEQRIAAEGQLIATSLPPSDSGSSMRELRRTCLTPGGATISMVRMWSKSAETVLVVEISTPHPEETSEVDVLRQRFADLLDTAGDAILSIDAEQNIVLFNRQAETLFGFTSAEILGRPLSLLLPHDMREQHKAHVSSFKGERQRSRLMSQRAEIRGLRKDGSSFPAEASIAKFEFGGSVVYTAVVRDLSDRNKALDYLRWSEQNLARAQRIARIGSWHWNLRADIITGSTETYRIFGLPEGEPLDYAAFQRLVHPDDRLLVTARFRKAFEAGESCGFGHRIVLGDGAVRHVHLEMEIERGDLGIATGTTGTIQDVTSLRQIEIELKHAKEEAEAANRAKSEFLANISHELRTPLNAILGFSEIMSSDILGTLDVDRYREYARDIHSSGEHLLEVVNDVLDLARIEAGRTILHEAAFAPEDMALDCLHMMEERASAAGLRIEIDADRGLPRLNGDERFCKQILINLLSNAIKFTPAGGRVCIGLSVSPSNEFCLSVKDSGIGIAADDIPRLMKPFVQIESHLSRRFQGTGLGLSLCNEFMRLHDGTLSIESKLGRGTVVTARFPAPRLMGYDADGAAPGSTRVSRPARVAS</sequence>
<feature type="domain" description="PAS" evidence="13">
    <location>
        <begin position="251"/>
        <end position="322"/>
    </location>
</feature>
<evidence type="ECO:0000256" key="3">
    <source>
        <dbReference type="ARBA" id="ARBA00012438"/>
    </source>
</evidence>
<proteinExistence type="predicted"/>
<dbReference type="SMART" id="SM00387">
    <property type="entry name" value="HATPase_c"/>
    <property type="match status" value="1"/>
</dbReference>